<evidence type="ECO:0000313" key="2">
    <source>
        <dbReference type="EMBL" id="BFP55422.1"/>
    </source>
</evidence>
<dbReference type="AlphaFoldDB" id="A0AB33KHZ9"/>
<reference evidence="2" key="1">
    <citation type="submission" date="2024-07" db="EMBL/GenBank/DDBJ databases">
        <title>Complete genome sequences of cellulolytic bacteria, Kitasatospora sp. CMC57 and Streptomyces sp. CMC78, isolated from Japanese agricultural soil.</title>
        <authorList>
            <person name="Hashimoto T."/>
            <person name="Ito M."/>
            <person name="Iwamoto M."/>
            <person name="Fukahori D."/>
            <person name="Shoda T."/>
            <person name="Sakoda M."/>
            <person name="Morohoshi T."/>
            <person name="Mitsuboshi M."/>
            <person name="Nishizawa T."/>
        </authorList>
    </citation>
    <scope>NUCLEOTIDE SEQUENCE</scope>
    <source>
        <strain evidence="2">CMC78</strain>
    </source>
</reference>
<feature type="transmembrane region" description="Helical" evidence="1">
    <location>
        <begin position="12"/>
        <end position="31"/>
    </location>
</feature>
<organism evidence="2">
    <name type="scientific">Streptomyces sp. CMC78</name>
    <dbReference type="NCBI Taxonomy" id="3231512"/>
    <lineage>
        <taxon>Bacteria</taxon>
        <taxon>Bacillati</taxon>
        <taxon>Actinomycetota</taxon>
        <taxon>Actinomycetes</taxon>
        <taxon>Kitasatosporales</taxon>
        <taxon>Streptomycetaceae</taxon>
        <taxon>Streptomyces</taxon>
    </lineage>
</organism>
<dbReference type="RefSeq" id="WP_397722384.1">
    <property type="nucleotide sequence ID" value="NZ_AP035884.1"/>
</dbReference>
<dbReference type="KEGG" id="stcm:SCMC78_52290"/>
<proteinExistence type="predicted"/>
<keyword evidence="1" id="KW-1133">Transmembrane helix</keyword>
<sequence>MTTGLLRGPWGVVLTLTNLLNAYIAYGALMIQPQGVWDEHTLTGIELASWLLIVSGVLTALLTASPVSRRTLSRWWLAPPLAFLVAGVARLQYIGYAYPVGNGG</sequence>
<keyword evidence="1" id="KW-0812">Transmembrane</keyword>
<name>A0AB33KHZ9_9ACTN</name>
<protein>
    <submittedName>
        <fullName evidence="2">Uncharacterized protein</fullName>
    </submittedName>
</protein>
<feature type="transmembrane region" description="Helical" evidence="1">
    <location>
        <begin position="76"/>
        <end position="98"/>
    </location>
</feature>
<gene>
    <name evidence="2" type="ORF">SCMC78_52290</name>
</gene>
<dbReference type="EMBL" id="AP035884">
    <property type="protein sequence ID" value="BFP55422.1"/>
    <property type="molecule type" value="Genomic_DNA"/>
</dbReference>
<feature type="transmembrane region" description="Helical" evidence="1">
    <location>
        <begin position="43"/>
        <end position="64"/>
    </location>
</feature>
<keyword evidence="1" id="KW-0472">Membrane</keyword>
<accession>A0AB33KHZ9</accession>
<evidence type="ECO:0000256" key="1">
    <source>
        <dbReference type="SAM" id="Phobius"/>
    </source>
</evidence>